<protein>
    <submittedName>
        <fullName evidence="1">Uncharacterized protein</fullName>
    </submittedName>
</protein>
<dbReference type="AlphaFoldDB" id="A0A1A9W4W7"/>
<dbReference type="EnsemblMetazoa" id="GBRI006462-RA">
    <property type="protein sequence ID" value="GBRI006462-PA"/>
    <property type="gene ID" value="GBRI006462"/>
</dbReference>
<reference evidence="2" key="1">
    <citation type="submission" date="2014-03" db="EMBL/GenBank/DDBJ databases">
        <authorList>
            <person name="Aksoy S."/>
            <person name="Warren W."/>
            <person name="Wilson R.K."/>
        </authorList>
    </citation>
    <scope>NUCLEOTIDE SEQUENCE [LARGE SCALE GENOMIC DNA]</scope>
    <source>
        <strain evidence="2">IAEA</strain>
    </source>
</reference>
<organism evidence="1 2">
    <name type="scientific">Glossina brevipalpis</name>
    <dbReference type="NCBI Taxonomy" id="37001"/>
    <lineage>
        <taxon>Eukaryota</taxon>
        <taxon>Metazoa</taxon>
        <taxon>Ecdysozoa</taxon>
        <taxon>Arthropoda</taxon>
        <taxon>Hexapoda</taxon>
        <taxon>Insecta</taxon>
        <taxon>Pterygota</taxon>
        <taxon>Neoptera</taxon>
        <taxon>Endopterygota</taxon>
        <taxon>Diptera</taxon>
        <taxon>Brachycera</taxon>
        <taxon>Muscomorpha</taxon>
        <taxon>Hippoboscoidea</taxon>
        <taxon>Glossinidae</taxon>
        <taxon>Glossina</taxon>
    </lineage>
</organism>
<reference evidence="1" key="2">
    <citation type="submission" date="2020-05" db="UniProtKB">
        <authorList>
            <consortium name="EnsemblMetazoa"/>
        </authorList>
    </citation>
    <scope>IDENTIFICATION</scope>
    <source>
        <strain evidence="1">IAEA</strain>
    </source>
</reference>
<dbReference type="VEuPathDB" id="VectorBase:GBRI006462"/>
<evidence type="ECO:0000313" key="2">
    <source>
        <dbReference type="Proteomes" id="UP000091820"/>
    </source>
</evidence>
<proteinExistence type="predicted"/>
<evidence type="ECO:0000313" key="1">
    <source>
        <dbReference type="EnsemblMetazoa" id="GBRI006462-PA"/>
    </source>
</evidence>
<accession>A0A1A9W4W7</accession>
<name>A0A1A9W4W7_9MUSC</name>
<sequence>MTDFQVNGKVHCIDKAQINREKIRLIIILKQLCVFYRLHNAALKNSTCLLISSRSHKTGTAATGQHQQTLSRFL</sequence>
<dbReference type="Proteomes" id="UP000091820">
    <property type="component" value="Unassembled WGS sequence"/>
</dbReference>
<keyword evidence="2" id="KW-1185">Reference proteome</keyword>